<dbReference type="GO" id="GO:0048666">
    <property type="term" value="P:neuron development"/>
    <property type="evidence" value="ECO:0007669"/>
    <property type="project" value="UniProtKB-ARBA"/>
</dbReference>
<accession>A0AAJ7SHX2</accession>
<dbReference type="GO" id="GO:0004725">
    <property type="term" value="F:protein tyrosine phosphatase activity"/>
    <property type="evidence" value="ECO:0007669"/>
    <property type="project" value="InterPro"/>
</dbReference>
<dbReference type="RefSeq" id="XP_028969060.1">
    <property type="nucleotide sequence ID" value="XM_029113227.1"/>
</dbReference>
<dbReference type="InterPro" id="IPR049573">
    <property type="entry name" value="PTPDC1_PTP"/>
</dbReference>
<dbReference type="PROSITE" id="PS50056">
    <property type="entry name" value="TYR_PHOSPHATASE_2"/>
    <property type="match status" value="1"/>
</dbReference>
<dbReference type="InterPro" id="IPR016130">
    <property type="entry name" value="Tyr_Pase_AS"/>
</dbReference>
<feature type="domain" description="Tyrosine specific protein phosphatases" evidence="6">
    <location>
        <begin position="144"/>
        <end position="211"/>
    </location>
</feature>
<dbReference type="PROSITE" id="PS00383">
    <property type="entry name" value="TYR_PHOSPHATASE_1"/>
    <property type="match status" value="1"/>
</dbReference>
<dbReference type="SMART" id="SM00195">
    <property type="entry name" value="DSPc"/>
    <property type="match status" value="1"/>
</dbReference>
<organism evidence="7 8">
    <name type="scientific">Galendromus occidentalis</name>
    <name type="common">western predatory mite</name>
    <dbReference type="NCBI Taxonomy" id="34638"/>
    <lineage>
        <taxon>Eukaryota</taxon>
        <taxon>Metazoa</taxon>
        <taxon>Ecdysozoa</taxon>
        <taxon>Arthropoda</taxon>
        <taxon>Chelicerata</taxon>
        <taxon>Arachnida</taxon>
        <taxon>Acari</taxon>
        <taxon>Parasitiformes</taxon>
        <taxon>Mesostigmata</taxon>
        <taxon>Gamasina</taxon>
        <taxon>Phytoseioidea</taxon>
        <taxon>Phytoseiidae</taxon>
        <taxon>Typhlodrominae</taxon>
        <taxon>Galendromus</taxon>
    </lineage>
</organism>
<feature type="domain" description="Tyrosine-protein phosphatase" evidence="5">
    <location>
        <begin position="127"/>
        <end position="220"/>
    </location>
</feature>
<feature type="region of interest" description="Disordered" evidence="3">
    <location>
        <begin position="360"/>
        <end position="390"/>
    </location>
</feature>
<dbReference type="InterPro" id="IPR029021">
    <property type="entry name" value="Prot-tyrosine_phosphatase-like"/>
</dbReference>
<dbReference type="AlphaFoldDB" id="A0AAJ7SHX2"/>
<dbReference type="InterPro" id="IPR000340">
    <property type="entry name" value="Dual-sp_phosphatase_cat-dom"/>
</dbReference>
<proteinExistence type="predicted"/>
<dbReference type="GO" id="GO:0060271">
    <property type="term" value="P:cilium assembly"/>
    <property type="evidence" value="ECO:0007669"/>
    <property type="project" value="InterPro"/>
</dbReference>
<feature type="compositionally biased region" description="Low complexity" evidence="3">
    <location>
        <begin position="319"/>
        <end position="335"/>
    </location>
</feature>
<dbReference type="InterPro" id="IPR000387">
    <property type="entry name" value="Tyr_Pase_dom"/>
</dbReference>
<dbReference type="SUPFAM" id="SSF52799">
    <property type="entry name" value="(Phosphotyrosine protein) phosphatases II"/>
    <property type="match status" value="1"/>
</dbReference>
<dbReference type="InterPro" id="IPR003595">
    <property type="entry name" value="Tyr_Pase_cat"/>
</dbReference>
<dbReference type="Pfam" id="PF00782">
    <property type="entry name" value="DSPc"/>
    <property type="match status" value="1"/>
</dbReference>
<dbReference type="SMART" id="SM00404">
    <property type="entry name" value="PTPc_motif"/>
    <property type="match status" value="1"/>
</dbReference>
<reference evidence="8" key="1">
    <citation type="submission" date="2025-08" db="UniProtKB">
        <authorList>
            <consortium name="RefSeq"/>
        </authorList>
    </citation>
    <scope>IDENTIFICATION</scope>
</reference>
<evidence type="ECO:0000256" key="1">
    <source>
        <dbReference type="ARBA" id="ARBA00022801"/>
    </source>
</evidence>
<dbReference type="GeneID" id="100907874"/>
<dbReference type="CDD" id="cd14506">
    <property type="entry name" value="PTP_PTPDC1"/>
    <property type="match status" value="1"/>
</dbReference>
<evidence type="ECO:0000256" key="2">
    <source>
        <dbReference type="ARBA" id="ARBA00022912"/>
    </source>
</evidence>
<dbReference type="PANTHER" id="PTHR23339">
    <property type="entry name" value="TYROSINE SPECIFIC PROTEIN PHOSPHATASE AND DUAL SPECIFICITY PROTEIN PHOSPHATASE"/>
    <property type="match status" value="1"/>
</dbReference>
<dbReference type="PROSITE" id="PS50054">
    <property type="entry name" value="TYR_PHOSPHATASE_DUAL"/>
    <property type="match status" value="1"/>
</dbReference>
<feature type="domain" description="Tyrosine-protein phosphatase" evidence="4">
    <location>
        <begin position="58"/>
        <end position="223"/>
    </location>
</feature>
<dbReference type="InterPro" id="IPR020422">
    <property type="entry name" value="TYR_PHOSPHATASE_DUAL_dom"/>
</dbReference>
<name>A0AAJ7SHX2_9ACAR</name>
<dbReference type="KEGG" id="goe:100907874"/>
<protein>
    <submittedName>
        <fullName evidence="8">Protein tyrosine phosphatase domain-containing protein 1</fullName>
    </submittedName>
</protein>
<dbReference type="PROSITE" id="PS50055">
    <property type="entry name" value="TYR_PHOSPHATASE_PTP"/>
    <property type="match status" value="1"/>
</dbReference>
<feature type="region of interest" description="Disordered" evidence="3">
    <location>
        <begin position="669"/>
        <end position="690"/>
    </location>
</feature>
<evidence type="ECO:0000259" key="6">
    <source>
        <dbReference type="PROSITE" id="PS50056"/>
    </source>
</evidence>
<evidence type="ECO:0000313" key="7">
    <source>
        <dbReference type="Proteomes" id="UP000694867"/>
    </source>
</evidence>
<feature type="compositionally biased region" description="Acidic residues" evidence="3">
    <location>
        <begin position="365"/>
        <end position="384"/>
    </location>
</feature>
<evidence type="ECO:0000259" key="5">
    <source>
        <dbReference type="PROSITE" id="PS50055"/>
    </source>
</evidence>
<feature type="region of interest" description="Disordered" evidence="3">
    <location>
        <begin position="316"/>
        <end position="338"/>
    </location>
</feature>
<dbReference type="InterPro" id="IPR000242">
    <property type="entry name" value="PTP_cat"/>
</dbReference>
<evidence type="ECO:0000256" key="3">
    <source>
        <dbReference type="SAM" id="MobiDB-lite"/>
    </source>
</evidence>
<evidence type="ECO:0000313" key="8">
    <source>
        <dbReference type="RefSeq" id="XP_028969060.1"/>
    </source>
</evidence>
<dbReference type="Gene3D" id="3.90.190.10">
    <property type="entry name" value="Protein tyrosine phosphatase superfamily"/>
    <property type="match status" value="1"/>
</dbReference>
<evidence type="ECO:0000259" key="4">
    <source>
        <dbReference type="PROSITE" id="PS50054"/>
    </source>
</evidence>
<sequence length="711" mass="79323">MVSSMADEPPSPSYHAISERLRKTTSSDLQCQVFCGGKGCKYCGGFAWPEQQAAIRGLFSHWVTDDILAMSRPTTKLISRYDIIGQFKDSGIMAVFNLQTPGEHASCGPPLEPEGFSYKPLQLMENQVYFYNFAWKDYGTLPKWTILDIVKVMAFSLRQGKIAVHCHAGLGRTGVLIACYLIYWLRCRANDAIRYVRLKRPGSIQTSDQILCVQEFAQYALPLFVVFPRQIDKKKKPYTLWQCLEDQNKVLHGLEQRHLRYIPRLVYHCCERLLQLATPLQSHSISASSDDSENIELGELTAFYNDFIGNTYDPTVWKPATTPSPSTPAPSSAASQQQLNEDDLMVSGLKGLLESAGLYSNLDSSDGDDEGDSDVSEGDVEASDDQQSQLEKNVIYQQLMSTKAVREVEHATPAGCGRLTSSSCLHLPFSNKHNKVSPSPSGDNEPMGRSLNLLQANGNLSDHRDNGLEDSSSDEMRIFENQHTRNEQNGHHSQATRSRMSANVVAKCMLFQHKDLQPSFWLFVQKYKKALNENPGAWERLRNEPNPCVVSALLWGFLENSFSEPVLTARELAQIVLKPNQPTAVLPGLPKGARMTIEYLVRFINKLDVDCDLRICLVQRLCSALTHQKMSCKGSLMPKNVKWPKMREGTAKELVNFINNLSDITLGAQWESPSSPDSSDHSSLNNNTAASVKPQRISAKAVNIVALAIAR</sequence>
<feature type="compositionally biased region" description="Low complexity" evidence="3">
    <location>
        <begin position="672"/>
        <end position="683"/>
    </location>
</feature>
<dbReference type="InterPro" id="IPR050561">
    <property type="entry name" value="PTP"/>
</dbReference>
<keyword evidence="7" id="KW-1185">Reference proteome</keyword>
<feature type="region of interest" description="Disordered" evidence="3">
    <location>
        <begin position="431"/>
        <end position="451"/>
    </location>
</feature>
<dbReference type="Proteomes" id="UP000694867">
    <property type="component" value="Unplaced"/>
</dbReference>
<gene>
    <name evidence="8" type="primary">LOC100907874</name>
</gene>
<keyword evidence="1" id="KW-0378">Hydrolase</keyword>
<keyword evidence="2" id="KW-0904">Protein phosphatase</keyword>
<dbReference type="FunFam" id="3.90.190.10:FF:000157">
    <property type="entry name" value="Protein-tyrosine phosphatase"/>
    <property type="match status" value="1"/>
</dbReference>